<organism evidence="4 5">
    <name type="scientific">Variovorax humicola</name>
    <dbReference type="NCBI Taxonomy" id="1769758"/>
    <lineage>
        <taxon>Bacteria</taxon>
        <taxon>Pseudomonadati</taxon>
        <taxon>Pseudomonadota</taxon>
        <taxon>Betaproteobacteria</taxon>
        <taxon>Burkholderiales</taxon>
        <taxon>Comamonadaceae</taxon>
        <taxon>Variovorax</taxon>
    </lineage>
</organism>
<evidence type="ECO:0000259" key="3">
    <source>
        <dbReference type="Pfam" id="PF13488"/>
    </source>
</evidence>
<keyword evidence="2" id="KW-0732">Signal</keyword>
<evidence type="ECO:0000256" key="1">
    <source>
        <dbReference type="SAM" id="MobiDB-lite"/>
    </source>
</evidence>
<keyword evidence="5" id="KW-1185">Reference proteome</keyword>
<dbReference type="EMBL" id="JBBKZV010000004">
    <property type="protein sequence ID" value="MEJ8822413.1"/>
    <property type="molecule type" value="Genomic_DNA"/>
</dbReference>
<dbReference type="RefSeq" id="WP_340363456.1">
    <property type="nucleotide sequence ID" value="NZ_JBBKZV010000004.1"/>
</dbReference>
<feature type="compositionally biased region" description="Low complexity" evidence="1">
    <location>
        <begin position="74"/>
        <end position="94"/>
    </location>
</feature>
<feature type="region of interest" description="Disordered" evidence="1">
    <location>
        <begin position="73"/>
        <end position="94"/>
    </location>
</feature>
<dbReference type="InterPro" id="IPR039567">
    <property type="entry name" value="Gly-zipper"/>
</dbReference>
<feature type="domain" description="Glycine zipper" evidence="3">
    <location>
        <begin position="31"/>
        <end position="74"/>
    </location>
</feature>
<dbReference type="PROSITE" id="PS51257">
    <property type="entry name" value="PROKAR_LIPOPROTEIN"/>
    <property type="match status" value="1"/>
</dbReference>
<gene>
    <name evidence="4" type="ORF">WKW80_10225</name>
</gene>
<protein>
    <submittedName>
        <fullName evidence="4">Glycine zipper domain-containing protein</fullName>
    </submittedName>
</protein>
<accession>A0ABU8VXD8</accession>
<evidence type="ECO:0000313" key="5">
    <source>
        <dbReference type="Proteomes" id="UP001363010"/>
    </source>
</evidence>
<dbReference type="Proteomes" id="UP001363010">
    <property type="component" value="Unassembled WGS sequence"/>
</dbReference>
<reference evidence="4 5" key="1">
    <citation type="submission" date="2024-03" db="EMBL/GenBank/DDBJ databases">
        <title>Novel species of the genus Variovorax.</title>
        <authorList>
            <person name="Liu Q."/>
            <person name="Xin Y.-H."/>
        </authorList>
    </citation>
    <scope>NUCLEOTIDE SEQUENCE [LARGE SCALE GENOMIC DNA]</scope>
    <source>
        <strain evidence="4 5">KACC 18501</strain>
    </source>
</reference>
<dbReference type="Pfam" id="PF13488">
    <property type="entry name" value="Gly-zipper_Omp"/>
    <property type="match status" value="1"/>
</dbReference>
<evidence type="ECO:0000313" key="4">
    <source>
        <dbReference type="EMBL" id="MEJ8822413.1"/>
    </source>
</evidence>
<name>A0ABU8VXD8_9BURK</name>
<proteinExistence type="predicted"/>
<feature type="signal peptide" evidence="2">
    <location>
        <begin position="1"/>
        <end position="22"/>
    </location>
</feature>
<sequence length="94" mass="9411">MKTRLWIAAATAASVMTLAGCAGTGPNQQLGAAGGAVGGALVGQAIGHNTAATVGGAAIGGLIGNEVGRNADQRNYNRGYYPNNSYYPNNGPRY</sequence>
<feature type="chain" id="PRO_5045176992" evidence="2">
    <location>
        <begin position="23"/>
        <end position="94"/>
    </location>
</feature>
<evidence type="ECO:0000256" key="2">
    <source>
        <dbReference type="SAM" id="SignalP"/>
    </source>
</evidence>
<comment type="caution">
    <text evidence="4">The sequence shown here is derived from an EMBL/GenBank/DDBJ whole genome shotgun (WGS) entry which is preliminary data.</text>
</comment>